<feature type="compositionally biased region" description="Acidic residues" evidence="1">
    <location>
        <begin position="206"/>
        <end position="217"/>
    </location>
</feature>
<dbReference type="SUPFAM" id="SSF143990">
    <property type="entry name" value="YbiA-like"/>
    <property type="match status" value="1"/>
</dbReference>
<dbReference type="NCBIfam" id="TIGR02464">
    <property type="entry name" value="ribofla_fusion"/>
    <property type="match status" value="1"/>
</dbReference>
<feature type="domain" description="NADAR" evidence="2">
    <location>
        <begin position="12"/>
        <end position="137"/>
    </location>
</feature>
<dbReference type="InterPro" id="IPR012816">
    <property type="entry name" value="NADAR"/>
</dbReference>
<comment type="caution">
    <text evidence="3">The sequence shown here is derived from an EMBL/GenBank/DDBJ whole genome shotgun (WGS) entry which is preliminary data.</text>
</comment>
<organism evidence="3 4">
    <name type="scientific">Venturia inaequalis</name>
    <name type="common">Apple scab fungus</name>
    <dbReference type="NCBI Taxonomy" id="5025"/>
    <lineage>
        <taxon>Eukaryota</taxon>
        <taxon>Fungi</taxon>
        <taxon>Dikarya</taxon>
        <taxon>Ascomycota</taxon>
        <taxon>Pezizomycotina</taxon>
        <taxon>Dothideomycetes</taxon>
        <taxon>Pleosporomycetidae</taxon>
        <taxon>Venturiales</taxon>
        <taxon>Venturiaceae</taxon>
        <taxon>Venturia</taxon>
    </lineage>
</organism>
<feature type="compositionally biased region" description="Basic and acidic residues" evidence="1">
    <location>
        <begin position="196"/>
        <end position="205"/>
    </location>
</feature>
<dbReference type="AlphaFoldDB" id="A0A8H3UX00"/>
<feature type="compositionally biased region" description="Basic and acidic residues" evidence="1">
    <location>
        <begin position="178"/>
        <end position="189"/>
    </location>
</feature>
<evidence type="ECO:0000256" key="1">
    <source>
        <dbReference type="SAM" id="MobiDB-lite"/>
    </source>
</evidence>
<reference evidence="3 4" key="1">
    <citation type="submission" date="2018-12" db="EMBL/GenBank/DDBJ databases">
        <title>Venturia inaequalis Genome Resource.</title>
        <authorList>
            <person name="Lichtner F.J."/>
        </authorList>
    </citation>
    <scope>NUCLEOTIDE SEQUENCE [LARGE SCALE GENOMIC DNA]</scope>
    <source>
        <strain evidence="3 4">120213</strain>
    </source>
</reference>
<protein>
    <recommendedName>
        <fullName evidence="2">NADAR domain-containing protein</fullName>
    </recommendedName>
</protein>
<evidence type="ECO:0000313" key="3">
    <source>
        <dbReference type="EMBL" id="KAE9977203.1"/>
    </source>
</evidence>
<name>A0A8H3UX00_VENIN</name>
<dbReference type="Gene3D" id="1.10.357.40">
    <property type="entry name" value="YbiA-like"/>
    <property type="match status" value="1"/>
</dbReference>
<dbReference type="EMBL" id="WNWS01000158">
    <property type="protein sequence ID" value="KAE9977203.1"/>
    <property type="molecule type" value="Genomic_DNA"/>
</dbReference>
<gene>
    <name evidence="3" type="ORF">EG328_002168</name>
</gene>
<accession>A0A8H3UX00</accession>
<sequence length="232" mass="26318">MSSNSVSGPIWFWNPEQENGYMSQWTESPWDHEGVTYHTAEINQEIAAEMAATSDPAKHKSLGRQARGFNRAKWDENKLRIVEEGTWFKFTASKNAAELKKQLLETGEREIVEASPLDRIWGIGFGAKDAEANRANWAVIDRIEHPPLENLRKPNHKIRRGRARTKVSVPRHRKVARKDREAAAEEKAALNRIVHPLKEDGKNDEDKEGNDGDEDDERGSALLEGFVGKIMV</sequence>
<dbReference type="CDD" id="cd15457">
    <property type="entry name" value="NADAR"/>
    <property type="match status" value="1"/>
</dbReference>
<proteinExistence type="predicted"/>
<dbReference type="Pfam" id="PF08719">
    <property type="entry name" value="NADAR"/>
    <property type="match status" value="1"/>
</dbReference>
<dbReference type="Proteomes" id="UP000447873">
    <property type="component" value="Unassembled WGS sequence"/>
</dbReference>
<evidence type="ECO:0000313" key="4">
    <source>
        <dbReference type="Proteomes" id="UP000447873"/>
    </source>
</evidence>
<evidence type="ECO:0000259" key="2">
    <source>
        <dbReference type="Pfam" id="PF08719"/>
    </source>
</evidence>
<feature type="compositionally biased region" description="Basic residues" evidence="1">
    <location>
        <begin position="160"/>
        <end position="177"/>
    </location>
</feature>
<dbReference type="InterPro" id="IPR037238">
    <property type="entry name" value="YbiA-like_sf"/>
</dbReference>
<feature type="region of interest" description="Disordered" evidence="1">
    <location>
        <begin position="160"/>
        <end position="232"/>
    </location>
</feature>